<evidence type="ECO:0000256" key="6">
    <source>
        <dbReference type="ARBA" id="ARBA00023136"/>
    </source>
</evidence>
<dbReference type="OrthoDB" id="18585at2759"/>
<feature type="transmembrane region" description="Helical" evidence="9">
    <location>
        <begin position="91"/>
        <end position="111"/>
    </location>
</feature>
<sequence>MKDLVQIWNRVTGRQYASVNSNEKELKDLTNNRLNKADIDTSAFEINISECEGLSNKFNDDLDFNERKDEIINRLFKRRRSGHKGRQPKRLFLLFLLGFVALGVGLFIIFLHPYNAIFNWKVVLSDGGEIFEMWRNPEVKLYTKVYLFNITNADDYMSGKDDKIKVKEVGPYVYREALEHSEVNFNDNGTLSTIPRHPLIWEEELSEGNKEDDMLYLPHIALLSIANVVSQQNFMTRFGLNNLIRMTNSQPLAKMTAKEFMMGYKSELMSLGNTFLPGWIYFDKLGLIDRMYDFDGDYETIFTGENDISLSGLIDTYRGSTDLPQWDGKHCSNVQYASDGTKFKGAVARNETILFYRKSLCRSAPLIPAEEGTKHGFKAYKYVFPEHMLDNGKNIEENKCFCRHGKCLPEGLIDVTDCYYGFPIALSYPHFYKGEDILFSKVEGLTPNKEQHETRFWIQPDSGLPLDITSKFQINMALGDISLIENTARFSNMHLPLLWFDITMSSLPSSMEQKFKFYLNIFPLVEQVLMYLSFVAGTILILVTTYILTFEIMFKSFGEKKHSNINIRRNIWMNRDKKSKGKANEKDGIYVPCDIPLSDTDSDLKFEEARPTFIKSQSDRIKEFGHKLSDRVYDSVENVRGMFDDLTHVRSDRKNSLIPPEESQEGNNEAYKSDSGESDKEYDKYREIKQTDSDDDSKYLEVVDDGSEFDESYNGDRRKHSNKNELYIHIN</sequence>
<dbReference type="PRINTS" id="PR01609">
    <property type="entry name" value="CD36FAMILY"/>
</dbReference>
<keyword evidence="10" id="KW-1185">Reference proteome</keyword>
<evidence type="ECO:0000256" key="9">
    <source>
        <dbReference type="SAM" id="Phobius"/>
    </source>
</evidence>
<accession>A0A8B8HJI2</accession>
<organism evidence="10 11">
    <name type="scientific">Vanessa tameamea</name>
    <name type="common">Kamehameha butterfly</name>
    <dbReference type="NCBI Taxonomy" id="334116"/>
    <lineage>
        <taxon>Eukaryota</taxon>
        <taxon>Metazoa</taxon>
        <taxon>Ecdysozoa</taxon>
        <taxon>Arthropoda</taxon>
        <taxon>Hexapoda</taxon>
        <taxon>Insecta</taxon>
        <taxon>Pterygota</taxon>
        <taxon>Neoptera</taxon>
        <taxon>Endopterygota</taxon>
        <taxon>Lepidoptera</taxon>
        <taxon>Glossata</taxon>
        <taxon>Ditrysia</taxon>
        <taxon>Papilionoidea</taxon>
        <taxon>Nymphalidae</taxon>
        <taxon>Nymphalinae</taxon>
        <taxon>Vanessa</taxon>
    </lineage>
</organism>
<dbReference type="OMA" id="KSMCRAQ"/>
<feature type="transmembrane region" description="Helical" evidence="9">
    <location>
        <begin position="528"/>
        <end position="554"/>
    </location>
</feature>
<keyword evidence="6 9" id="KW-0472">Membrane</keyword>
<evidence type="ECO:0000256" key="5">
    <source>
        <dbReference type="ARBA" id="ARBA00022989"/>
    </source>
</evidence>
<dbReference type="GO" id="GO:0005737">
    <property type="term" value="C:cytoplasm"/>
    <property type="evidence" value="ECO:0007669"/>
    <property type="project" value="TreeGrafter"/>
</dbReference>
<evidence type="ECO:0000256" key="1">
    <source>
        <dbReference type="ARBA" id="ARBA00004236"/>
    </source>
</evidence>
<reference evidence="11" key="1">
    <citation type="submission" date="2025-08" db="UniProtKB">
        <authorList>
            <consortium name="RefSeq"/>
        </authorList>
    </citation>
    <scope>IDENTIFICATION</scope>
    <source>
        <tissue evidence="11">Whole body</tissue>
    </source>
</reference>
<keyword evidence="5 9" id="KW-1133">Transmembrane helix</keyword>
<dbReference type="Pfam" id="PF01130">
    <property type="entry name" value="CD36"/>
    <property type="match status" value="1"/>
</dbReference>
<evidence type="ECO:0000256" key="3">
    <source>
        <dbReference type="ARBA" id="ARBA00022475"/>
    </source>
</evidence>
<dbReference type="GO" id="GO:0005886">
    <property type="term" value="C:plasma membrane"/>
    <property type="evidence" value="ECO:0007669"/>
    <property type="project" value="UniProtKB-SubCell"/>
</dbReference>
<comment type="similarity">
    <text evidence="2">Belongs to the CD36 family.</text>
</comment>
<protein>
    <submittedName>
        <fullName evidence="11">Scavenger receptor class B member 1-like isoform X1</fullName>
    </submittedName>
</protein>
<comment type="subcellular location">
    <subcellularLocation>
        <location evidence="1">Cell membrane</location>
    </subcellularLocation>
</comment>
<dbReference type="GeneID" id="113391714"/>
<evidence type="ECO:0000313" key="11">
    <source>
        <dbReference type="RefSeq" id="XP_026483556.1"/>
    </source>
</evidence>
<proteinExistence type="inferred from homology"/>
<dbReference type="PANTHER" id="PTHR11923:SF67">
    <property type="entry name" value="RE68569P"/>
    <property type="match status" value="1"/>
</dbReference>
<dbReference type="RefSeq" id="XP_026483556.1">
    <property type="nucleotide sequence ID" value="XM_026627771.2"/>
</dbReference>
<evidence type="ECO:0000256" key="8">
    <source>
        <dbReference type="SAM" id="MobiDB-lite"/>
    </source>
</evidence>
<gene>
    <name evidence="11" type="primary">LOC113391714</name>
</gene>
<evidence type="ECO:0000313" key="10">
    <source>
        <dbReference type="Proteomes" id="UP001652626"/>
    </source>
</evidence>
<evidence type="ECO:0000256" key="2">
    <source>
        <dbReference type="ARBA" id="ARBA00010532"/>
    </source>
</evidence>
<name>A0A8B8HJI2_VANTA</name>
<dbReference type="PANTHER" id="PTHR11923">
    <property type="entry name" value="SCAVENGER RECEPTOR CLASS B TYPE-1 SR-B1"/>
    <property type="match status" value="1"/>
</dbReference>
<evidence type="ECO:0000256" key="7">
    <source>
        <dbReference type="ARBA" id="ARBA00023180"/>
    </source>
</evidence>
<feature type="compositionally biased region" description="Basic and acidic residues" evidence="8">
    <location>
        <begin position="671"/>
        <end position="701"/>
    </location>
</feature>
<feature type="region of interest" description="Disordered" evidence="8">
    <location>
        <begin position="651"/>
        <end position="731"/>
    </location>
</feature>
<dbReference type="GO" id="GO:0005044">
    <property type="term" value="F:scavenger receptor activity"/>
    <property type="evidence" value="ECO:0007669"/>
    <property type="project" value="TreeGrafter"/>
</dbReference>
<keyword evidence="7" id="KW-0325">Glycoprotein</keyword>
<feature type="compositionally biased region" description="Acidic residues" evidence="8">
    <location>
        <begin position="702"/>
        <end position="713"/>
    </location>
</feature>
<evidence type="ECO:0000256" key="4">
    <source>
        <dbReference type="ARBA" id="ARBA00022692"/>
    </source>
</evidence>
<keyword evidence="4 9" id="KW-0812">Transmembrane</keyword>
<keyword evidence="3" id="KW-1003">Cell membrane</keyword>
<dbReference type="InterPro" id="IPR002159">
    <property type="entry name" value="CD36_fam"/>
</dbReference>
<dbReference type="AlphaFoldDB" id="A0A8B8HJI2"/>
<dbReference type="Proteomes" id="UP001652626">
    <property type="component" value="Chromosome 30"/>
</dbReference>